<dbReference type="EMBL" id="MF953243">
    <property type="protein sequence ID" value="AVH81863.1"/>
    <property type="molecule type" value="Genomic_DNA"/>
</dbReference>
<gene>
    <name evidence="1" type="ORF">IS_13fe0f2a_00009</name>
</gene>
<proteinExistence type="predicted"/>
<protein>
    <submittedName>
        <fullName evidence="1">CcgEIII</fullName>
    </submittedName>
</protein>
<geneLocation type="plasmid" evidence="1">
    <name>pC5_41608</name>
</geneLocation>
<reference evidence="1" key="1">
    <citation type="submission" date="2017-09" db="EMBL/GenBank/DDBJ databases">
        <title>The genomic structure, virulence, and antimicrobial resistance of Klebsiella pneumoniae.</title>
        <authorList>
            <person name="Yang Y."/>
            <person name="Higgins C.H."/>
            <person name="Bicalho R.C."/>
        </authorList>
    </citation>
    <scope>NUCLEOTIDE SEQUENCE</scope>
    <source>
        <strain evidence="1">C5</strain>
        <plasmid evidence="1">pC5_41608</plasmid>
    </source>
</reference>
<dbReference type="AlphaFoldDB" id="A0A384YCQ0"/>
<evidence type="ECO:0000313" key="1">
    <source>
        <dbReference type="EMBL" id="AVH81863.1"/>
    </source>
</evidence>
<organism evidence="1">
    <name type="scientific">Klebsiella pneumoniae</name>
    <dbReference type="NCBI Taxonomy" id="573"/>
    <lineage>
        <taxon>Bacteria</taxon>
        <taxon>Pseudomonadati</taxon>
        <taxon>Pseudomonadota</taxon>
        <taxon>Gammaproteobacteria</taxon>
        <taxon>Enterobacterales</taxon>
        <taxon>Enterobacteriaceae</taxon>
        <taxon>Klebsiella/Raoultella group</taxon>
        <taxon>Klebsiella</taxon>
        <taxon>Klebsiella pneumoniae complex</taxon>
    </lineage>
</organism>
<accession>A0A384YCQ0</accession>
<keyword evidence="1" id="KW-0614">Plasmid</keyword>
<name>A0A384YCQ0_KLEPN</name>
<sequence>MWSKIFKSEPPDVTPPGPFCCAAHRAATRLAPLTRAAATDASGLRPPRSAWQPLPLLPLISLSASYHDSSPALSVDCAAQWGAGRDGAVSPVTGRAAAANSQYGAATRRRPPYPRAGARRPLRTPVGDVRQLRGGGLGYGLAGRGVGLLLRSVPQFPAICGRCPVESGAVAFHALTGIKTGK</sequence>